<feature type="domain" description="Transposase IS4-like" evidence="1">
    <location>
        <begin position="91"/>
        <end position="285"/>
    </location>
</feature>
<dbReference type="AlphaFoldDB" id="A0A1Z4LT38"/>
<dbReference type="GO" id="GO:0006313">
    <property type="term" value="P:DNA transposition"/>
    <property type="evidence" value="ECO:0007669"/>
    <property type="project" value="InterPro"/>
</dbReference>
<dbReference type="GO" id="GO:0004803">
    <property type="term" value="F:transposase activity"/>
    <property type="evidence" value="ECO:0007669"/>
    <property type="project" value="InterPro"/>
</dbReference>
<keyword evidence="3" id="KW-1185">Reference proteome</keyword>
<dbReference type="Proteomes" id="UP000218418">
    <property type="component" value="Chromosome"/>
</dbReference>
<organism evidence="2 3">
    <name type="scientific">Calothrix parasitica NIES-267</name>
    <dbReference type="NCBI Taxonomy" id="1973488"/>
    <lineage>
        <taxon>Bacteria</taxon>
        <taxon>Bacillati</taxon>
        <taxon>Cyanobacteriota</taxon>
        <taxon>Cyanophyceae</taxon>
        <taxon>Nostocales</taxon>
        <taxon>Calotrichaceae</taxon>
        <taxon>Calothrix</taxon>
    </lineage>
</organism>
<dbReference type="InterPro" id="IPR002559">
    <property type="entry name" value="Transposase_11"/>
</dbReference>
<evidence type="ECO:0000259" key="1">
    <source>
        <dbReference type="Pfam" id="PF01609"/>
    </source>
</evidence>
<evidence type="ECO:0000313" key="3">
    <source>
        <dbReference type="Proteomes" id="UP000218418"/>
    </source>
</evidence>
<reference evidence="2 3" key="1">
    <citation type="submission" date="2017-06" db="EMBL/GenBank/DDBJ databases">
        <title>Genome sequencing of cyanobaciteial culture collection at National Institute for Environmental Studies (NIES).</title>
        <authorList>
            <person name="Hirose Y."/>
            <person name="Shimura Y."/>
            <person name="Fujisawa T."/>
            <person name="Nakamura Y."/>
            <person name="Kawachi M."/>
        </authorList>
    </citation>
    <scope>NUCLEOTIDE SEQUENCE [LARGE SCALE GENOMIC DNA]</scope>
    <source>
        <strain evidence="2 3">NIES-267</strain>
    </source>
</reference>
<gene>
    <name evidence="2" type="ORF">NIES267_38920</name>
</gene>
<accession>A0A1Z4LT38</accession>
<dbReference type="EMBL" id="AP018227">
    <property type="protein sequence ID" value="BAY84396.1"/>
    <property type="molecule type" value="Genomic_DNA"/>
</dbReference>
<protein>
    <submittedName>
        <fullName evidence="2">Transposase</fullName>
    </submittedName>
</protein>
<evidence type="ECO:0000313" key="2">
    <source>
        <dbReference type="EMBL" id="BAY84396.1"/>
    </source>
</evidence>
<sequence>MEYYTLFLLSEPKHGGCSRLAEILGDVSHDSVNRFLLRERYEPKDLFDIVTGIINLKGGILSVDDTVIEKLYSNPKYAELISYFWSGKYHKTVKGLNLITLYYSDVHGNSVPINYRIYDKKDGKTKNDYFQDMVIEVISWGLKPQIVTGDSWYSGVANLKFLKNQKLGFLFGVEKNRTVSNEPGKYCQVSTLEISNEGLVTHLREFGFVKLFRKVFKKEDSRHYIFYQPDDENPKEVLQKITRSEFITIHDTHWGIESFHRAIKQLCGVCRFMVRDSHAIKTHIFCSLQAFIRLEKMRSENIIDNWYEVQRNLFTFIDS</sequence>
<dbReference type="GO" id="GO:0003677">
    <property type="term" value="F:DNA binding"/>
    <property type="evidence" value="ECO:0007669"/>
    <property type="project" value="InterPro"/>
</dbReference>
<dbReference type="SUPFAM" id="SSF53098">
    <property type="entry name" value="Ribonuclease H-like"/>
    <property type="match status" value="1"/>
</dbReference>
<name>A0A1Z4LT38_9CYAN</name>
<proteinExistence type="predicted"/>
<dbReference type="InterPro" id="IPR012337">
    <property type="entry name" value="RNaseH-like_sf"/>
</dbReference>
<dbReference type="Pfam" id="PF01609">
    <property type="entry name" value="DDE_Tnp_1"/>
    <property type="match status" value="1"/>
</dbReference>